<dbReference type="Proteomes" id="UP000577362">
    <property type="component" value="Unassembled WGS sequence"/>
</dbReference>
<comment type="caution">
    <text evidence="2">The sequence shown here is derived from an EMBL/GenBank/DDBJ whole genome shotgun (WGS) entry which is preliminary data.</text>
</comment>
<reference evidence="2 3" key="1">
    <citation type="submission" date="2020-08" db="EMBL/GenBank/DDBJ databases">
        <title>Genomic Encyclopedia of Type Strains, Phase IV (KMG-IV): sequencing the most valuable type-strain genomes for metagenomic binning, comparative biology and taxonomic classification.</title>
        <authorList>
            <person name="Goeker M."/>
        </authorList>
    </citation>
    <scope>NUCLEOTIDE SEQUENCE [LARGE SCALE GENOMIC DNA]</scope>
    <source>
        <strain evidence="2 3">DSM 103737</strain>
    </source>
</reference>
<feature type="domain" description="DUF4376" evidence="1">
    <location>
        <begin position="74"/>
        <end position="178"/>
    </location>
</feature>
<accession>A0A840C1M3</accession>
<proteinExistence type="predicted"/>
<gene>
    <name evidence="2" type="ORF">GGR16_002592</name>
</gene>
<keyword evidence="3" id="KW-1185">Reference proteome</keyword>
<dbReference type="RefSeq" id="WP_183316887.1">
    <property type="nucleotide sequence ID" value="NZ_JACIEN010000003.1"/>
</dbReference>
<dbReference type="Pfam" id="PF14301">
    <property type="entry name" value="DUF4376"/>
    <property type="match status" value="1"/>
</dbReference>
<dbReference type="EMBL" id="JACIEN010000003">
    <property type="protein sequence ID" value="MBB4017558.1"/>
    <property type="molecule type" value="Genomic_DNA"/>
</dbReference>
<protein>
    <recommendedName>
        <fullName evidence="1">DUF4376 domain-containing protein</fullName>
    </recommendedName>
</protein>
<name>A0A840C1M3_9HYPH</name>
<organism evidence="2 3">
    <name type="scientific">Chelatococcus caeni</name>
    <dbReference type="NCBI Taxonomy" id="1348468"/>
    <lineage>
        <taxon>Bacteria</taxon>
        <taxon>Pseudomonadati</taxon>
        <taxon>Pseudomonadota</taxon>
        <taxon>Alphaproteobacteria</taxon>
        <taxon>Hyphomicrobiales</taxon>
        <taxon>Chelatococcaceae</taxon>
        <taxon>Chelatococcus</taxon>
    </lineage>
</organism>
<feature type="non-terminal residue" evidence="2">
    <location>
        <position position="1"/>
    </location>
</feature>
<evidence type="ECO:0000259" key="1">
    <source>
        <dbReference type="Pfam" id="PF14301"/>
    </source>
</evidence>
<dbReference type="InterPro" id="IPR025484">
    <property type="entry name" value="DUF4376"/>
</dbReference>
<evidence type="ECO:0000313" key="3">
    <source>
        <dbReference type="Proteomes" id="UP000577362"/>
    </source>
</evidence>
<sequence>RWDGWLDEARHNTLDVERCWSPAELEDAGLAVIQPAIIPPGKVPVGGPVLVDDDGVPRESYQLEDVPQPEPSLAEYAAMRRWEAEVGGTTWSGWSVHTDRESQGKIVAEVLAIERGERQDGDAWKFADGEFRALTNADMEALALAVRTHIRDAFAIEAQVLADITAGAITTTAQIDAAFANGGS</sequence>
<dbReference type="AlphaFoldDB" id="A0A840C1M3"/>
<evidence type="ECO:0000313" key="2">
    <source>
        <dbReference type="EMBL" id="MBB4017558.1"/>
    </source>
</evidence>